<name>A0A8T2NJI2_9TELE</name>
<reference evidence="11" key="1">
    <citation type="thesis" date="2021" institute="BYU ScholarsArchive" country="Provo, UT, USA">
        <title>Applications of and Algorithms for Genome Assembly and Genomic Analyses with an Emphasis on Marine Teleosts.</title>
        <authorList>
            <person name="Pickett B.D."/>
        </authorList>
    </citation>
    <scope>NUCLEOTIDE SEQUENCE</scope>
    <source>
        <strain evidence="11">HI-2016</strain>
    </source>
</reference>
<evidence type="ECO:0000256" key="7">
    <source>
        <dbReference type="ARBA" id="ARBA00038102"/>
    </source>
</evidence>
<keyword evidence="3 9" id="KW-0479">Metal-binding</keyword>
<dbReference type="AlphaFoldDB" id="A0A8T2NJI2"/>
<keyword evidence="2" id="KW-0964">Secreted</keyword>
<comment type="similarity">
    <text evidence="7 9">Belongs to the pentraxin family.</text>
</comment>
<evidence type="ECO:0000256" key="9">
    <source>
        <dbReference type="RuleBase" id="RU362112"/>
    </source>
</evidence>
<comment type="caution">
    <text evidence="11">The sequence shown here is derived from an EMBL/GenBank/DDBJ whole genome shotgun (WGS) entry which is preliminary data.</text>
</comment>
<dbReference type="InterPro" id="IPR001759">
    <property type="entry name" value="PTX_dom"/>
</dbReference>
<comment type="cofactor">
    <cofactor evidence="9">
        <name>Ca(2+)</name>
        <dbReference type="ChEBI" id="CHEBI:29108"/>
    </cofactor>
    <text evidence="9">Binds 2 calcium ions per subunit.</text>
</comment>
<evidence type="ECO:0000256" key="2">
    <source>
        <dbReference type="ARBA" id="ARBA00022525"/>
    </source>
</evidence>
<comment type="caution">
    <text evidence="8">Lacks conserved residue(s) required for the propagation of feature annotation.</text>
</comment>
<keyword evidence="6" id="KW-1015">Disulfide bond</keyword>
<dbReference type="InterPro" id="IPR013320">
    <property type="entry name" value="ConA-like_dom_sf"/>
</dbReference>
<protein>
    <recommendedName>
        <fullName evidence="9">Pentraxin family member</fullName>
    </recommendedName>
</protein>
<dbReference type="SMART" id="SM00159">
    <property type="entry name" value="PTX"/>
    <property type="match status" value="1"/>
</dbReference>
<dbReference type="InterPro" id="IPR051005">
    <property type="entry name" value="Pentraxin_domain"/>
</dbReference>
<dbReference type="Gene3D" id="2.60.120.200">
    <property type="match status" value="1"/>
</dbReference>
<dbReference type="PANTHER" id="PTHR45869">
    <property type="entry name" value="C-REACTIVE PROTEIN-RELATED"/>
    <property type="match status" value="1"/>
</dbReference>
<dbReference type="PANTHER" id="PTHR45869:SF7">
    <property type="entry name" value="C-REACTIVE PROTEIN"/>
    <property type="match status" value="1"/>
</dbReference>
<dbReference type="OrthoDB" id="547680at2759"/>
<dbReference type="GO" id="GO:0046872">
    <property type="term" value="F:metal ion binding"/>
    <property type="evidence" value="ECO:0007669"/>
    <property type="project" value="UniProtKB-KW"/>
</dbReference>
<evidence type="ECO:0000313" key="11">
    <source>
        <dbReference type="EMBL" id="KAG9337812.1"/>
    </source>
</evidence>
<feature type="domain" description="Pentraxin (PTX)" evidence="10">
    <location>
        <begin position="19"/>
        <end position="217"/>
    </location>
</feature>
<gene>
    <name evidence="11" type="ORF">JZ751_027614</name>
</gene>
<accession>A0A8T2NJI2</accession>
<sequence length="217" mass="24244">METDLDQNELENKALRNLTGRAFIFPVESTAHVKLTPDVTKIFFAVTVCLRFMSDLSRVQSMFSLATQSYYNGFLMENLRPNVYRIYVSSGYADFSDMPDNPNGWNSFCGTWDAGTGLTQAWVNGRRSTRKGAFAGGSLTVPQSIVLGQDQDSFGGGFDVKQSFIGELTDVHMWDYVLPPSEIQRYMNGGSFSNGNVINWQALEYTTDGYVVVDKVQ</sequence>
<comment type="subunit">
    <text evidence="9">Homopentamer. Pentaxin (or pentraxin) have a discoid arrangement of 5 non-covalently bound subunits.</text>
</comment>
<evidence type="ECO:0000256" key="3">
    <source>
        <dbReference type="ARBA" id="ARBA00022723"/>
    </source>
</evidence>
<dbReference type="Proteomes" id="UP000824540">
    <property type="component" value="Unassembled WGS sequence"/>
</dbReference>
<evidence type="ECO:0000256" key="6">
    <source>
        <dbReference type="ARBA" id="ARBA00023157"/>
    </source>
</evidence>
<evidence type="ECO:0000256" key="8">
    <source>
        <dbReference type="PROSITE-ProRule" id="PRU01172"/>
    </source>
</evidence>
<evidence type="ECO:0000256" key="5">
    <source>
        <dbReference type="ARBA" id="ARBA00022837"/>
    </source>
</evidence>
<evidence type="ECO:0000256" key="1">
    <source>
        <dbReference type="ARBA" id="ARBA00004613"/>
    </source>
</evidence>
<dbReference type="FunFam" id="2.60.120.200:FF:000070">
    <property type="entry name" value="Serum amyloid P-component"/>
    <property type="match status" value="1"/>
</dbReference>
<evidence type="ECO:0000259" key="10">
    <source>
        <dbReference type="PROSITE" id="PS51828"/>
    </source>
</evidence>
<keyword evidence="12" id="KW-1185">Reference proteome</keyword>
<proteinExistence type="inferred from homology"/>
<dbReference type="Pfam" id="PF00354">
    <property type="entry name" value="Pentaxin"/>
    <property type="match status" value="1"/>
</dbReference>
<evidence type="ECO:0000313" key="12">
    <source>
        <dbReference type="Proteomes" id="UP000824540"/>
    </source>
</evidence>
<organism evidence="11 12">
    <name type="scientific">Albula glossodonta</name>
    <name type="common">roundjaw bonefish</name>
    <dbReference type="NCBI Taxonomy" id="121402"/>
    <lineage>
        <taxon>Eukaryota</taxon>
        <taxon>Metazoa</taxon>
        <taxon>Chordata</taxon>
        <taxon>Craniata</taxon>
        <taxon>Vertebrata</taxon>
        <taxon>Euteleostomi</taxon>
        <taxon>Actinopterygii</taxon>
        <taxon>Neopterygii</taxon>
        <taxon>Teleostei</taxon>
        <taxon>Albuliformes</taxon>
        <taxon>Albulidae</taxon>
        <taxon>Albula</taxon>
    </lineage>
</organism>
<dbReference type="PROSITE" id="PS51828">
    <property type="entry name" value="PTX_2"/>
    <property type="match status" value="1"/>
</dbReference>
<dbReference type="PRINTS" id="PR00895">
    <property type="entry name" value="PENTAXIN"/>
</dbReference>
<dbReference type="EMBL" id="JAFBMS010000080">
    <property type="protein sequence ID" value="KAG9337812.1"/>
    <property type="molecule type" value="Genomic_DNA"/>
</dbReference>
<dbReference type="SUPFAM" id="SSF49899">
    <property type="entry name" value="Concanavalin A-like lectins/glucanases"/>
    <property type="match status" value="1"/>
</dbReference>
<keyword evidence="5 9" id="KW-0106">Calcium</keyword>
<keyword evidence="4" id="KW-0732">Signal</keyword>
<comment type="subcellular location">
    <subcellularLocation>
        <location evidence="1 9">Secreted</location>
    </subcellularLocation>
</comment>
<evidence type="ECO:0000256" key="4">
    <source>
        <dbReference type="ARBA" id="ARBA00022729"/>
    </source>
</evidence>
<dbReference type="GO" id="GO:0005576">
    <property type="term" value="C:extracellular region"/>
    <property type="evidence" value="ECO:0007669"/>
    <property type="project" value="UniProtKB-SubCell"/>
</dbReference>